<feature type="region of interest" description="Disordered" evidence="1">
    <location>
        <begin position="1"/>
        <end position="45"/>
    </location>
</feature>
<gene>
    <name evidence="2" type="ORF">LIER_09461</name>
</gene>
<evidence type="ECO:0000256" key="1">
    <source>
        <dbReference type="SAM" id="MobiDB-lite"/>
    </source>
</evidence>
<organism evidence="2 3">
    <name type="scientific">Lithospermum erythrorhizon</name>
    <name type="common">Purple gromwell</name>
    <name type="synonym">Lithospermum officinale var. erythrorhizon</name>
    <dbReference type="NCBI Taxonomy" id="34254"/>
    <lineage>
        <taxon>Eukaryota</taxon>
        <taxon>Viridiplantae</taxon>
        <taxon>Streptophyta</taxon>
        <taxon>Embryophyta</taxon>
        <taxon>Tracheophyta</taxon>
        <taxon>Spermatophyta</taxon>
        <taxon>Magnoliopsida</taxon>
        <taxon>eudicotyledons</taxon>
        <taxon>Gunneridae</taxon>
        <taxon>Pentapetalae</taxon>
        <taxon>asterids</taxon>
        <taxon>lamiids</taxon>
        <taxon>Boraginales</taxon>
        <taxon>Boraginaceae</taxon>
        <taxon>Boraginoideae</taxon>
        <taxon>Lithospermeae</taxon>
        <taxon>Lithospermum</taxon>
    </lineage>
</organism>
<keyword evidence="3" id="KW-1185">Reference proteome</keyword>
<proteinExistence type="predicted"/>
<dbReference type="EMBL" id="BAABME010001610">
    <property type="protein sequence ID" value="GAA0150537.1"/>
    <property type="molecule type" value="Genomic_DNA"/>
</dbReference>
<evidence type="ECO:0000313" key="3">
    <source>
        <dbReference type="Proteomes" id="UP001454036"/>
    </source>
</evidence>
<reference evidence="2 3" key="1">
    <citation type="submission" date="2024-01" db="EMBL/GenBank/DDBJ databases">
        <title>The complete chloroplast genome sequence of Lithospermum erythrorhizon: insights into the phylogenetic relationship among Boraginaceae species and the maternal lineages of purple gromwells.</title>
        <authorList>
            <person name="Okada T."/>
            <person name="Watanabe K."/>
        </authorList>
    </citation>
    <scope>NUCLEOTIDE SEQUENCE [LARGE SCALE GENOMIC DNA]</scope>
</reference>
<protein>
    <submittedName>
        <fullName evidence="2">Uncharacterized protein</fullName>
    </submittedName>
</protein>
<dbReference type="Proteomes" id="UP001454036">
    <property type="component" value="Unassembled WGS sequence"/>
</dbReference>
<evidence type="ECO:0000313" key="2">
    <source>
        <dbReference type="EMBL" id="GAA0150537.1"/>
    </source>
</evidence>
<name>A0AAV3PKM5_LITER</name>
<feature type="compositionally biased region" description="Basic and acidic residues" evidence="1">
    <location>
        <begin position="36"/>
        <end position="45"/>
    </location>
</feature>
<sequence length="83" mass="9890">MIQSRGSKVSMKWRIREPDRMYSQTDLPRGSAFSRIQEDPRKRKEVNEGNINYLTSLKTSARNVFKEIEDRRLLSRPPRHRTS</sequence>
<comment type="caution">
    <text evidence="2">The sequence shown here is derived from an EMBL/GenBank/DDBJ whole genome shotgun (WGS) entry which is preliminary data.</text>
</comment>
<accession>A0AAV3PKM5</accession>
<dbReference type="AlphaFoldDB" id="A0AAV3PKM5"/>